<keyword evidence="2" id="KW-1185">Reference proteome</keyword>
<sequence length="78" mass="9030">MRPYNKYLVWELDHHPLDRPEWSRDRLVPRLTDALSPEAPQVIRSLFTELEPRARAAGHGPVLDGWGDDLAFLRGERA</sequence>
<evidence type="ECO:0000313" key="2">
    <source>
        <dbReference type="Proteomes" id="UP001500630"/>
    </source>
</evidence>
<dbReference type="Proteomes" id="UP001500630">
    <property type="component" value="Unassembled WGS sequence"/>
</dbReference>
<organism evidence="1 2">
    <name type="scientific">Nonomuraea rosea</name>
    <dbReference type="NCBI Taxonomy" id="638574"/>
    <lineage>
        <taxon>Bacteria</taxon>
        <taxon>Bacillati</taxon>
        <taxon>Actinomycetota</taxon>
        <taxon>Actinomycetes</taxon>
        <taxon>Streptosporangiales</taxon>
        <taxon>Streptosporangiaceae</taxon>
        <taxon>Nonomuraea</taxon>
    </lineage>
</organism>
<proteinExistence type="predicted"/>
<evidence type="ECO:0000313" key="1">
    <source>
        <dbReference type="EMBL" id="GAA3527466.1"/>
    </source>
</evidence>
<protein>
    <submittedName>
        <fullName evidence="1">Uncharacterized protein</fullName>
    </submittedName>
</protein>
<dbReference type="EMBL" id="BAABDQ010000001">
    <property type="protein sequence ID" value="GAA3527466.1"/>
    <property type="molecule type" value="Genomic_DNA"/>
</dbReference>
<reference evidence="2" key="1">
    <citation type="journal article" date="2019" name="Int. J. Syst. Evol. Microbiol.">
        <title>The Global Catalogue of Microorganisms (GCM) 10K type strain sequencing project: providing services to taxonomists for standard genome sequencing and annotation.</title>
        <authorList>
            <consortium name="The Broad Institute Genomics Platform"/>
            <consortium name="The Broad Institute Genome Sequencing Center for Infectious Disease"/>
            <person name="Wu L."/>
            <person name="Ma J."/>
        </authorList>
    </citation>
    <scope>NUCLEOTIDE SEQUENCE [LARGE SCALE GENOMIC DNA]</scope>
    <source>
        <strain evidence="2">JCM 17326</strain>
    </source>
</reference>
<comment type="caution">
    <text evidence="1">The sequence shown here is derived from an EMBL/GenBank/DDBJ whole genome shotgun (WGS) entry which is preliminary data.</text>
</comment>
<accession>A0ABP6V762</accession>
<gene>
    <name evidence="1" type="ORF">GCM10022419_002800</name>
</gene>
<name>A0ABP6V762_9ACTN</name>